<dbReference type="STRING" id="573065.Astex_1940"/>
<evidence type="ECO:0000256" key="2">
    <source>
        <dbReference type="SAM" id="Phobius"/>
    </source>
</evidence>
<dbReference type="KEGG" id="aex:Astex_1940"/>
<proteinExistence type="predicted"/>
<organism evidence="3 4">
    <name type="scientific">Asticcacaulis excentricus (strain ATCC 15261 / DSM 4724 / KCTC 12464 / NCIMB 9791 / VKM B-1370 / CB 48)</name>
    <dbReference type="NCBI Taxonomy" id="573065"/>
    <lineage>
        <taxon>Bacteria</taxon>
        <taxon>Pseudomonadati</taxon>
        <taxon>Pseudomonadota</taxon>
        <taxon>Alphaproteobacteria</taxon>
        <taxon>Caulobacterales</taxon>
        <taxon>Caulobacteraceae</taxon>
        <taxon>Asticcacaulis</taxon>
    </lineage>
</organism>
<feature type="region of interest" description="Disordered" evidence="1">
    <location>
        <begin position="1"/>
        <end position="30"/>
    </location>
</feature>
<gene>
    <name evidence="3" type="ordered locus">Astex_1940</name>
</gene>
<dbReference type="AlphaFoldDB" id="E8RKR9"/>
<evidence type="ECO:0000313" key="4">
    <source>
        <dbReference type="Proteomes" id="UP000001492"/>
    </source>
</evidence>
<reference evidence="4" key="1">
    <citation type="submission" date="2010-12" db="EMBL/GenBank/DDBJ databases">
        <title>Complete sequence of chromosome 1 of Asticcacaulis excentricus CB 48.</title>
        <authorList>
            <consortium name="US DOE Joint Genome Institute"/>
            <person name="Lucas S."/>
            <person name="Copeland A."/>
            <person name="Lapidus A."/>
            <person name="Cheng J.-F."/>
            <person name="Bruce D."/>
            <person name="Goodwin L."/>
            <person name="Pitluck S."/>
            <person name="Teshima H."/>
            <person name="Davenport K."/>
            <person name="Detter J.C."/>
            <person name="Han C."/>
            <person name="Tapia R."/>
            <person name="Land M."/>
            <person name="Hauser L."/>
            <person name="Jeffries C."/>
            <person name="Kyrpides N."/>
            <person name="Ivanova N."/>
            <person name="Ovchinnikova G."/>
            <person name="Brun Y.V."/>
            <person name="Woyke T."/>
        </authorList>
    </citation>
    <scope>NUCLEOTIDE SEQUENCE [LARGE SCALE GENOMIC DNA]</scope>
    <source>
        <strain evidence="4">ATCC 15261 / DSM 4724 / KCTC 12464 / NCIMB 9791 / VKM B-1370 / CB 48</strain>
    </source>
</reference>
<keyword evidence="2" id="KW-0472">Membrane</keyword>
<dbReference type="HOGENOM" id="CLU_2505612_0_0_5"/>
<accession>E8RKR9</accession>
<sequence length="85" mass="9043">MTHSEDPLHARGDALTRNGPEGPGNLPRRSLPWGIVAVVIVLIGFVIALTATNRDSPTAKGPDAAYDANRLDKTGTDEPNPQTTR</sequence>
<name>E8RKR9_ASTEC</name>
<dbReference type="RefSeq" id="WP_013479433.1">
    <property type="nucleotide sequence ID" value="NC_014816.1"/>
</dbReference>
<dbReference type="EMBL" id="CP002395">
    <property type="protein sequence ID" value="ADU13603.1"/>
    <property type="molecule type" value="Genomic_DNA"/>
</dbReference>
<evidence type="ECO:0000256" key="1">
    <source>
        <dbReference type="SAM" id="MobiDB-lite"/>
    </source>
</evidence>
<keyword evidence="4" id="KW-1185">Reference proteome</keyword>
<feature type="region of interest" description="Disordered" evidence="1">
    <location>
        <begin position="52"/>
        <end position="85"/>
    </location>
</feature>
<keyword evidence="2" id="KW-1133">Transmembrane helix</keyword>
<dbReference type="Proteomes" id="UP000001492">
    <property type="component" value="Chromosome 1"/>
</dbReference>
<dbReference type="OrthoDB" id="7173614at2"/>
<keyword evidence="2" id="KW-0812">Transmembrane</keyword>
<protein>
    <submittedName>
        <fullName evidence="3">Uncharacterized protein</fullName>
    </submittedName>
</protein>
<feature type="transmembrane region" description="Helical" evidence="2">
    <location>
        <begin position="31"/>
        <end position="51"/>
    </location>
</feature>
<feature type="compositionally biased region" description="Basic and acidic residues" evidence="1">
    <location>
        <begin position="1"/>
        <end position="14"/>
    </location>
</feature>
<evidence type="ECO:0000313" key="3">
    <source>
        <dbReference type="EMBL" id="ADU13603.1"/>
    </source>
</evidence>